<sequence length="106" mass="12222">MSPQFGFCRLTCGFNDLPPETRVYLCYAHSIAIMKNNVTEDEGDVGGGNSLQAKSLDRALNNTVPKTLTPYEWEEWYSKHGVPDTHREPQAPERFGWIGRWLKHRR</sequence>
<evidence type="ECO:0000313" key="2">
    <source>
        <dbReference type="Proteomes" id="UP001143304"/>
    </source>
</evidence>
<keyword evidence="2" id="KW-1185">Reference proteome</keyword>
<reference evidence="1" key="1">
    <citation type="submission" date="2019-02" db="EMBL/GenBank/DDBJ databases">
        <authorList>
            <person name="Li S.-H."/>
        </authorList>
    </citation>
    <scope>NUCLEOTIDE SEQUENCE</scope>
    <source>
        <strain evidence="1">IMCC11814</strain>
    </source>
</reference>
<dbReference type="Proteomes" id="UP001143304">
    <property type="component" value="Unassembled WGS sequence"/>
</dbReference>
<name>A0ABT3T5G0_9GAMM</name>
<dbReference type="RefSeq" id="WP_279249239.1">
    <property type="nucleotide sequence ID" value="NZ_SHNO01000001.1"/>
</dbReference>
<protein>
    <submittedName>
        <fullName evidence="1">Uncharacterized protein</fullName>
    </submittedName>
</protein>
<gene>
    <name evidence="1" type="ORF">EYC82_09180</name>
</gene>
<proteinExistence type="predicted"/>
<evidence type="ECO:0000313" key="1">
    <source>
        <dbReference type="EMBL" id="MCX2977523.1"/>
    </source>
</evidence>
<accession>A0ABT3T5G0</accession>
<dbReference type="EMBL" id="SHNO01000001">
    <property type="protein sequence ID" value="MCX2977523.1"/>
    <property type="molecule type" value="Genomic_DNA"/>
</dbReference>
<comment type="caution">
    <text evidence="1">The sequence shown here is derived from an EMBL/GenBank/DDBJ whole genome shotgun (WGS) entry which is preliminary data.</text>
</comment>
<organism evidence="1 2">
    <name type="scientific">Candidatus Marimicrobium litorale</name>
    <dbReference type="NCBI Taxonomy" id="2518991"/>
    <lineage>
        <taxon>Bacteria</taxon>
        <taxon>Pseudomonadati</taxon>
        <taxon>Pseudomonadota</taxon>
        <taxon>Gammaproteobacteria</taxon>
        <taxon>Cellvibrionales</taxon>
        <taxon>Halieaceae</taxon>
        <taxon>Marimicrobium</taxon>
    </lineage>
</organism>